<dbReference type="Proteomes" id="UP000754883">
    <property type="component" value="Unassembled WGS sequence"/>
</dbReference>
<name>A0A9N9XV44_9HYPO</name>
<dbReference type="SUPFAM" id="SSF51735">
    <property type="entry name" value="NAD(P)-binding Rossmann-fold domains"/>
    <property type="match status" value="1"/>
</dbReference>
<evidence type="ECO:0000256" key="4">
    <source>
        <dbReference type="RuleBase" id="RU000363"/>
    </source>
</evidence>
<dbReference type="InterPro" id="IPR057326">
    <property type="entry name" value="KR_dom"/>
</dbReference>
<organism evidence="7 8">
    <name type="scientific">Clonostachys byssicola</name>
    <dbReference type="NCBI Taxonomy" id="160290"/>
    <lineage>
        <taxon>Eukaryota</taxon>
        <taxon>Fungi</taxon>
        <taxon>Dikarya</taxon>
        <taxon>Ascomycota</taxon>
        <taxon>Pezizomycotina</taxon>
        <taxon>Sordariomycetes</taxon>
        <taxon>Hypocreomycetidae</taxon>
        <taxon>Hypocreales</taxon>
        <taxon>Bionectriaceae</taxon>
        <taxon>Clonostachys</taxon>
    </lineage>
</organism>
<reference evidence="8" key="1">
    <citation type="submission" date="2019-06" db="EMBL/GenBank/DDBJ databases">
        <authorList>
            <person name="Broberg M."/>
        </authorList>
    </citation>
    <scope>NUCLEOTIDE SEQUENCE [LARGE SCALE GENOMIC DNA]</scope>
</reference>
<dbReference type="GO" id="GO:0006654">
    <property type="term" value="P:phosphatidic acid biosynthetic process"/>
    <property type="evidence" value="ECO:0007669"/>
    <property type="project" value="TreeGrafter"/>
</dbReference>
<dbReference type="PROSITE" id="PS00061">
    <property type="entry name" value="ADH_SHORT"/>
    <property type="match status" value="1"/>
</dbReference>
<reference evidence="7 8" key="2">
    <citation type="submission" date="2021-10" db="EMBL/GenBank/DDBJ databases">
        <authorList>
            <person name="Piombo E."/>
        </authorList>
    </citation>
    <scope>NUCLEOTIDE SEQUENCE [LARGE SCALE GENOMIC DNA]</scope>
</reference>
<keyword evidence="5" id="KW-1133">Transmembrane helix</keyword>
<sequence>MSMKTVLITGCRDGSAGSALALEFHSRGHRVFATTTDGSRMSSLEACQNIFILGLDVTSQASIEASFLEVHDAIAAESNGKAPHLDILINNAAIFKAMPLADVKLEDGRKIFEANFFGILAVTQAFLPLLQSPSPGDRPKGHVVNVSSIAATMCPPWQGMYASSKAALLAMSHVMRVEFAPLGISVTVVMSGGVETAGIRESHQQNEKLPEGSLYSVLAQSIETNERGRSFKGTDGADFAKQVVGEILSKRKKPMIWGGAFSWVAWVLSWFGWVGMMDKGQIDGHGLNKLYGSAARISGKED</sequence>
<keyword evidence="5" id="KW-0472">Membrane</keyword>
<dbReference type="OrthoDB" id="2102561at2759"/>
<dbReference type="Pfam" id="PF00106">
    <property type="entry name" value="adh_short"/>
    <property type="match status" value="1"/>
</dbReference>
<dbReference type="PANTHER" id="PTHR44169:SF6">
    <property type="entry name" value="NADPH-DEPENDENT 1-ACYLDIHYDROXYACETONE PHOSPHATE REDUCTASE"/>
    <property type="match status" value="1"/>
</dbReference>
<dbReference type="GO" id="GO:0000140">
    <property type="term" value="F:acylglycerone-phosphate reductase (NADP+) activity"/>
    <property type="evidence" value="ECO:0007669"/>
    <property type="project" value="TreeGrafter"/>
</dbReference>
<keyword evidence="8" id="KW-1185">Reference proteome</keyword>
<dbReference type="InterPro" id="IPR002347">
    <property type="entry name" value="SDR_fam"/>
</dbReference>
<protein>
    <recommendedName>
        <fullName evidence="6">Ketoreductase domain-containing protein</fullName>
    </recommendedName>
</protein>
<accession>A0A9N9XV44</accession>
<evidence type="ECO:0000256" key="5">
    <source>
        <dbReference type="SAM" id="Phobius"/>
    </source>
</evidence>
<dbReference type="GO" id="GO:0019433">
    <property type="term" value="P:triglyceride catabolic process"/>
    <property type="evidence" value="ECO:0007669"/>
    <property type="project" value="TreeGrafter"/>
</dbReference>
<dbReference type="SMART" id="SM00822">
    <property type="entry name" value="PKS_KR"/>
    <property type="match status" value="1"/>
</dbReference>
<comment type="similarity">
    <text evidence="1 4">Belongs to the short-chain dehydrogenases/reductases (SDR) family.</text>
</comment>
<evidence type="ECO:0000313" key="8">
    <source>
        <dbReference type="Proteomes" id="UP000754883"/>
    </source>
</evidence>
<feature type="transmembrane region" description="Helical" evidence="5">
    <location>
        <begin position="255"/>
        <end position="273"/>
    </location>
</feature>
<dbReference type="EMBL" id="CABFNO020001300">
    <property type="protein sequence ID" value="CAG9978411.1"/>
    <property type="molecule type" value="Genomic_DNA"/>
</dbReference>
<dbReference type="GO" id="GO:0005783">
    <property type="term" value="C:endoplasmic reticulum"/>
    <property type="evidence" value="ECO:0007669"/>
    <property type="project" value="TreeGrafter"/>
</dbReference>
<dbReference type="GO" id="GO:0005811">
    <property type="term" value="C:lipid droplet"/>
    <property type="evidence" value="ECO:0007669"/>
    <property type="project" value="TreeGrafter"/>
</dbReference>
<dbReference type="Gene3D" id="3.40.50.720">
    <property type="entry name" value="NAD(P)-binding Rossmann-like Domain"/>
    <property type="match status" value="1"/>
</dbReference>
<keyword evidence="2" id="KW-0521">NADP</keyword>
<evidence type="ECO:0000259" key="6">
    <source>
        <dbReference type="SMART" id="SM00822"/>
    </source>
</evidence>
<dbReference type="PRINTS" id="PR00080">
    <property type="entry name" value="SDRFAMILY"/>
</dbReference>
<feature type="domain" description="Ketoreductase" evidence="6">
    <location>
        <begin position="4"/>
        <end position="202"/>
    </location>
</feature>
<keyword evidence="3" id="KW-0560">Oxidoreductase</keyword>
<dbReference type="InterPro" id="IPR020904">
    <property type="entry name" value="Sc_DH/Rdtase_CS"/>
</dbReference>
<evidence type="ECO:0000256" key="3">
    <source>
        <dbReference type="ARBA" id="ARBA00023002"/>
    </source>
</evidence>
<dbReference type="PRINTS" id="PR00081">
    <property type="entry name" value="GDHRDH"/>
</dbReference>
<evidence type="ECO:0000256" key="2">
    <source>
        <dbReference type="ARBA" id="ARBA00022857"/>
    </source>
</evidence>
<keyword evidence="5" id="KW-0812">Transmembrane</keyword>
<dbReference type="PANTHER" id="PTHR44169">
    <property type="entry name" value="NADPH-DEPENDENT 1-ACYLDIHYDROXYACETONE PHOSPHATE REDUCTASE"/>
    <property type="match status" value="1"/>
</dbReference>
<dbReference type="GO" id="GO:0004806">
    <property type="term" value="F:triacylglycerol lipase activity"/>
    <property type="evidence" value="ECO:0007669"/>
    <property type="project" value="TreeGrafter"/>
</dbReference>
<dbReference type="InterPro" id="IPR036291">
    <property type="entry name" value="NAD(P)-bd_dom_sf"/>
</dbReference>
<proteinExistence type="inferred from homology"/>
<gene>
    <name evidence="7" type="ORF">CBYS24578_00009176</name>
</gene>
<dbReference type="AlphaFoldDB" id="A0A9N9XV44"/>
<evidence type="ECO:0000256" key="1">
    <source>
        <dbReference type="ARBA" id="ARBA00006484"/>
    </source>
</evidence>
<comment type="caution">
    <text evidence="7">The sequence shown here is derived from an EMBL/GenBank/DDBJ whole genome shotgun (WGS) entry which is preliminary data.</text>
</comment>
<evidence type="ECO:0000313" key="7">
    <source>
        <dbReference type="EMBL" id="CAG9978411.1"/>
    </source>
</evidence>